<accession>A0A6J4JST6</accession>
<dbReference type="EMBL" id="CADCTS010000027">
    <property type="protein sequence ID" value="CAA9286644.1"/>
    <property type="molecule type" value="Genomic_DNA"/>
</dbReference>
<organism evidence="3">
    <name type="scientific">uncultured Friedmanniella sp</name>
    <dbReference type="NCBI Taxonomy" id="335381"/>
    <lineage>
        <taxon>Bacteria</taxon>
        <taxon>Bacillati</taxon>
        <taxon>Actinomycetota</taxon>
        <taxon>Actinomycetes</taxon>
        <taxon>Propionibacteriales</taxon>
        <taxon>Nocardioidaceae</taxon>
        <taxon>Friedmanniella</taxon>
        <taxon>environmental samples</taxon>
    </lineage>
</organism>
<feature type="region of interest" description="Disordered" evidence="1">
    <location>
        <begin position="23"/>
        <end position="67"/>
    </location>
</feature>
<name>A0A6J4JST6_9ACTN</name>
<gene>
    <name evidence="3" type="ORF">AVDCRST_MAG48-178</name>
</gene>
<keyword evidence="2" id="KW-0732">Signal</keyword>
<evidence type="ECO:0000313" key="3">
    <source>
        <dbReference type="EMBL" id="CAA9286644.1"/>
    </source>
</evidence>
<feature type="chain" id="PRO_5038754146" evidence="2">
    <location>
        <begin position="21"/>
        <end position="295"/>
    </location>
</feature>
<evidence type="ECO:0000256" key="2">
    <source>
        <dbReference type="SAM" id="SignalP"/>
    </source>
</evidence>
<protein>
    <submittedName>
        <fullName evidence="3">Uncharacterized protein</fullName>
    </submittedName>
</protein>
<proteinExistence type="predicted"/>
<dbReference type="SUPFAM" id="SSF110296">
    <property type="entry name" value="Oligoxyloglucan reducing end-specific cellobiohydrolase"/>
    <property type="match status" value="1"/>
</dbReference>
<feature type="signal peptide" evidence="2">
    <location>
        <begin position="1"/>
        <end position="20"/>
    </location>
</feature>
<evidence type="ECO:0000256" key="1">
    <source>
        <dbReference type="SAM" id="MobiDB-lite"/>
    </source>
</evidence>
<dbReference type="AlphaFoldDB" id="A0A6J4JST6"/>
<feature type="compositionally biased region" description="Acidic residues" evidence="1">
    <location>
        <begin position="55"/>
        <end position="65"/>
    </location>
</feature>
<reference evidence="3" key="1">
    <citation type="submission" date="2020-02" db="EMBL/GenBank/DDBJ databases">
        <authorList>
            <person name="Meier V. D."/>
        </authorList>
    </citation>
    <scope>NUCLEOTIDE SEQUENCE</scope>
    <source>
        <strain evidence="3">AVDCRST_MAG48</strain>
    </source>
</reference>
<sequence>MVVLNVVLLVALFTRQPTVAVPAAAPPRASPSVTVEPSGSPSAQPSPTPSGTPIDESEAEGEGEQEVPVASRLLALASERVAWRAARGGCDDEATVEVTTNGGRTWRPTDPGVSAGARLKSYGEGSVFLIGADGQCRPTFARQTSPGATWQRDAGQADAIWYRLPRDPDRVHAPGGRRSVPCPGGLADLAGLGTERAAALCGDGRLRTTDDGGRWTTVLKDSGGRALNADDAEFVIAREVPSCSGLAVQRFDVQGDGLEEDSPRCRRGLSPNEPVAVAIRSSSTWLWSGDEVEVF</sequence>